<dbReference type="HOGENOM" id="CLU_968451_0_0_2"/>
<name>A0A0F7FIE2_9CREN</name>
<dbReference type="InterPro" id="IPR029044">
    <property type="entry name" value="Nucleotide-diphossugar_trans"/>
</dbReference>
<dbReference type="Proteomes" id="UP000067434">
    <property type="component" value="Chromosome"/>
</dbReference>
<keyword evidence="1" id="KW-1133">Transmembrane helix</keyword>
<dbReference type="OrthoDB" id="46222at2157"/>
<dbReference type="STRING" id="1550241.MA03_07555"/>
<dbReference type="SUPFAM" id="SSF53448">
    <property type="entry name" value="Nucleotide-diphospho-sugar transferases"/>
    <property type="match status" value="1"/>
</dbReference>
<dbReference type="AlphaFoldDB" id="A0A0F7FIE2"/>
<organism evidence="3 4">
    <name type="scientific">Infirmifilum uzonense</name>
    <dbReference type="NCBI Taxonomy" id="1550241"/>
    <lineage>
        <taxon>Archaea</taxon>
        <taxon>Thermoproteota</taxon>
        <taxon>Thermoprotei</taxon>
        <taxon>Thermofilales</taxon>
        <taxon>Thermofilaceae</taxon>
        <taxon>Infirmifilum</taxon>
    </lineage>
</organism>
<dbReference type="Pfam" id="PF00535">
    <property type="entry name" value="Glycos_transf_2"/>
    <property type="match status" value="1"/>
</dbReference>
<dbReference type="PANTHER" id="PTHR43685:SF2">
    <property type="entry name" value="GLYCOSYLTRANSFERASE 2-LIKE DOMAIN-CONTAINING PROTEIN"/>
    <property type="match status" value="1"/>
</dbReference>
<keyword evidence="1" id="KW-0472">Membrane</keyword>
<keyword evidence="4" id="KW-1185">Reference proteome</keyword>
<sequence length="317" mass="36604">MPVSEPPSRMKTLSVIILSKNNGRTLGYTLLSVLRAAVPEGWEREIIVVDARSSDNTPRILEAFRKYIRVIHDEGRGIGIARNIGVSSAKGEIICFVDADCVVGRDHFVRVVNAIEDGGAELVDVKGGKGVAESPVEELEQKVWEWGRAYSSELARDRCFAGGSFISFKRDVFERIRGFWEHPPYGADDLDFSYRAYRSGFKISVVSSLGSYCRHRRSLLDLVKQQMGWGRGYAHVIIKYRTHYDFWKCYRWSHIVYKLLGKFIYLYPIFACILAPVKGLYLAVWSGDWRLLPYWTLRRWAFLYGMLRELRARRTRR</sequence>
<feature type="domain" description="Glycosyltransferase 2-like" evidence="2">
    <location>
        <begin position="14"/>
        <end position="176"/>
    </location>
</feature>
<evidence type="ECO:0000259" key="2">
    <source>
        <dbReference type="Pfam" id="PF00535"/>
    </source>
</evidence>
<proteinExistence type="predicted"/>
<dbReference type="RefSeq" id="WP_052884666.1">
    <property type="nucleotide sequence ID" value="NZ_CP009961.1"/>
</dbReference>
<gene>
    <name evidence="3" type="ORF">MA03_07555</name>
</gene>
<evidence type="ECO:0000313" key="4">
    <source>
        <dbReference type="Proteomes" id="UP000067434"/>
    </source>
</evidence>
<dbReference type="KEGG" id="thf:MA03_07555"/>
<dbReference type="PANTHER" id="PTHR43685">
    <property type="entry name" value="GLYCOSYLTRANSFERASE"/>
    <property type="match status" value="1"/>
</dbReference>
<dbReference type="Gene3D" id="3.90.550.10">
    <property type="entry name" value="Spore Coat Polysaccharide Biosynthesis Protein SpsA, Chain A"/>
    <property type="match status" value="1"/>
</dbReference>
<evidence type="ECO:0000313" key="3">
    <source>
        <dbReference type="EMBL" id="AKG39124.1"/>
    </source>
</evidence>
<dbReference type="InterPro" id="IPR050834">
    <property type="entry name" value="Glycosyltransf_2"/>
</dbReference>
<dbReference type="InterPro" id="IPR001173">
    <property type="entry name" value="Glyco_trans_2-like"/>
</dbReference>
<reference evidence="3 4" key="1">
    <citation type="journal article" date="2015" name="Stand. Genomic Sci.">
        <title>Complete genome sequence of and proposal of Thermofilum uzonense sp. nov. a novel hyperthermophilic crenarchaeon and emended description of the genus Thermofilum.</title>
        <authorList>
            <person name="Toshchakov S.V."/>
            <person name="Korzhenkov A.A."/>
            <person name="Samarov N.I."/>
            <person name="Mazunin I.O."/>
            <person name="Mozhey O.I."/>
            <person name="Shmyr I.S."/>
            <person name="Derbikova K.S."/>
            <person name="Taranov E.A."/>
            <person name="Dominova I.N."/>
            <person name="Bonch-Osmolovskaya E.A."/>
            <person name="Patrushev M.V."/>
            <person name="Podosokorskaya O.A."/>
            <person name="Kublanov I.V."/>
        </authorList>
    </citation>
    <scope>NUCLEOTIDE SEQUENCE [LARGE SCALE GENOMIC DNA]</scope>
    <source>
        <strain evidence="3 4">1807-2</strain>
    </source>
</reference>
<keyword evidence="1" id="KW-0812">Transmembrane</keyword>
<feature type="transmembrane region" description="Helical" evidence="1">
    <location>
        <begin position="264"/>
        <end position="285"/>
    </location>
</feature>
<protein>
    <recommendedName>
        <fullName evidence="2">Glycosyltransferase 2-like domain-containing protein</fullName>
    </recommendedName>
</protein>
<evidence type="ECO:0000256" key="1">
    <source>
        <dbReference type="SAM" id="Phobius"/>
    </source>
</evidence>
<dbReference type="EMBL" id="CP009961">
    <property type="protein sequence ID" value="AKG39124.1"/>
    <property type="molecule type" value="Genomic_DNA"/>
</dbReference>
<dbReference type="PATRIC" id="fig|1550241.5.peg.1562"/>
<dbReference type="GeneID" id="25402076"/>
<accession>A0A0F7FIE2</accession>